<evidence type="ECO:0000313" key="5">
    <source>
        <dbReference type="EMBL" id="KKS13789.1"/>
    </source>
</evidence>
<evidence type="ECO:0000256" key="2">
    <source>
        <dbReference type="ARBA" id="ARBA00023172"/>
    </source>
</evidence>
<protein>
    <submittedName>
        <fullName evidence="5">Recombinase</fullName>
    </submittedName>
</protein>
<dbReference type="Proteomes" id="UP000034753">
    <property type="component" value="Unassembled WGS sequence"/>
</dbReference>
<proteinExistence type="predicted"/>
<keyword evidence="1" id="KW-0238">DNA-binding</keyword>
<dbReference type="InterPro" id="IPR011109">
    <property type="entry name" value="DNA_bind_recombinase_dom"/>
</dbReference>
<dbReference type="AlphaFoldDB" id="A0A0G0WM00"/>
<evidence type="ECO:0000259" key="4">
    <source>
        <dbReference type="Pfam" id="PF13408"/>
    </source>
</evidence>
<comment type="caution">
    <text evidence="5">The sequence shown here is derived from an EMBL/GenBank/DDBJ whole genome shotgun (WGS) entry which is preliminary data.</text>
</comment>
<sequence>MHWDIGPDRCRLGISAKLSGNERKILIDPKRGPIIAEAFQKVADGLPVKDLLDWINKKIMLRTRSGKLIPQSVVYTILRNTFYYSKFSYGGVEYVGNYKPLITKELFQEVQTRLRPFRNTVSRAADKFSLNRFLKCSLCGSPIHRQNKIKKLVNGNTRFHVYYRCSQRMDTVCKARYVSEENIIREIAETVDMIDLSQIKFPEYIQDEIVRFERMRWDIYSRMAGDPIKLSVYPLEFGEVDEATIRIYLQNMILYARPDKRFYLVSLILKNSRDLKTLNGRFLL</sequence>
<accession>A0A0G0WM00</accession>
<dbReference type="InterPro" id="IPR038109">
    <property type="entry name" value="DNA_bind_recomb_sf"/>
</dbReference>
<dbReference type="PANTHER" id="PTHR30461">
    <property type="entry name" value="DNA-INVERTASE FROM LAMBDOID PROPHAGE"/>
    <property type="match status" value="1"/>
</dbReference>
<dbReference type="PANTHER" id="PTHR30461:SF2">
    <property type="entry name" value="SERINE RECOMBINASE PINE-RELATED"/>
    <property type="match status" value="1"/>
</dbReference>
<dbReference type="Pfam" id="PF07508">
    <property type="entry name" value="Recombinase"/>
    <property type="match status" value="1"/>
</dbReference>
<evidence type="ECO:0000256" key="1">
    <source>
        <dbReference type="ARBA" id="ARBA00023125"/>
    </source>
</evidence>
<organism evidence="5 6">
    <name type="scientific">Candidatus Daviesbacteria bacterium GW2011_GWB1_41_5</name>
    <dbReference type="NCBI Taxonomy" id="1618429"/>
    <lineage>
        <taxon>Bacteria</taxon>
        <taxon>Candidatus Daviesiibacteriota</taxon>
    </lineage>
</organism>
<gene>
    <name evidence="5" type="ORF">UU67_C0016G0002</name>
</gene>
<dbReference type="GO" id="GO:0003677">
    <property type="term" value="F:DNA binding"/>
    <property type="evidence" value="ECO:0007669"/>
    <property type="project" value="UniProtKB-KW"/>
</dbReference>
<feature type="domain" description="Recombinase zinc beta ribbon" evidence="4">
    <location>
        <begin position="133"/>
        <end position="190"/>
    </location>
</feature>
<dbReference type="Gene3D" id="3.90.1750.20">
    <property type="entry name" value="Putative Large Serine Recombinase, Chain B, Domain 2"/>
    <property type="match status" value="1"/>
</dbReference>
<dbReference type="InterPro" id="IPR025827">
    <property type="entry name" value="Zn_ribbon_recom_dom"/>
</dbReference>
<keyword evidence="2" id="KW-0233">DNA recombination</keyword>
<evidence type="ECO:0000313" key="6">
    <source>
        <dbReference type="Proteomes" id="UP000034753"/>
    </source>
</evidence>
<reference evidence="5 6" key="1">
    <citation type="journal article" date="2015" name="Nature">
        <title>rRNA introns, odd ribosomes, and small enigmatic genomes across a large radiation of phyla.</title>
        <authorList>
            <person name="Brown C.T."/>
            <person name="Hug L.A."/>
            <person name="Thomas B.C."/>
            <person name="Sharon I."/>
            <person name="Castelle C.J."/>
            <person name="Singh A."/>
            <person name="Wilkins M.J."/>
            <person name="Williams K.H."/>
            <person name="Banfield J.F."/>
        </authorList>
    </citation>
    <scope>NUCLEOTIDE SEQUENCE [LARGE SCALE GENOMIC DNA]</scope>
</reference>
<evidence type="ECO:0000259" key="3">
    <source>
        <dbReference type="Pfam" id="PF07508"/>
    </source>
</evidence>
<dbReference type="Pfam" id="PF13408">
    <property type="entry name" value="Zn_ribbon_recom"/>
    <property type="match status" value="1"/>
</dbReference>
<dbReference type="InterPro" id="IPR050639">
    <property type="entry name" value="SSR_resolvase"/>
</dbReference>
<dbReference type="EMBL" id="LCBN01000016">
    <property type="protein sequence ID" value="KKS13789.1"/>
    <property type="molecule type" value="Genomic_DNA"/>
</dbReference>
<name>A0A0G0WM00_9BACT</name>
<feature type="domain" description="Recombinase" evidence="3">
    <location>
        <begin position="30"/>
        <end position="115"/>
    </location>
</feature>
<dbReference type="GO" id="GO:0000150">
    <property type="term" value="F:DNA strand exchange activity"/>
    <property type="evidence" value="ECO:0007669"/>
    <property type="project" value="InterPro"/>
</dbReference>